<name>A0A4P9YDY2_ROZAC</name>
<evidence type="ECO:0000256" key="1">
    <source>
        <dbReference type="SAM" id="MobiDB-lite"/>
    </source>
</evidence>
<accession>A0A4P9YDY2</accession>
<dbReference type="CDD" id="cd05992">
    <property type="entry name" value="PB1"/>
    <property type="match status" value="1"/>
</dbReference>
<organism evidence="2 3">
    <name type="scientific">Rozella allomycis (strain CSF55)</name>
    <dbReference type="NCBI Taxonomy" id="988480"/>
    <lineage>
        <taxon>Eukaryota</taxon>
        <taxon>Fungi</taxon>
        <taxon>Fungi incertae sedis</taxon>
        <taxon>Cryptomycota</taxon>
        <taxon>Cryptomycota incertae sedis</taxon>
        <taxon>Rozella</taxon>
    </lineage>
</organism>
<sequence length="282" mass="31916">MFSDIEKFATPLISLVITMQGGDCMVTIKARFGSTFRRVSLCNKDLTYNELCFIMQRLFKRDLSDNPENYQLNYIDEDDNDVQHALLTMNKLNIIVKDSSKSDLQDQQSINTLIPSLEKIRFLADYFIRELSNIQSLSGQEEKESPKNLGNTIHPLSSEDIKKFIPEIEQTEVIDKNFTAAESAPSKDMPLENQTTLNLPIQPYTAQPPPSQLQNQHIPYQQYIPSNQGFVSNPAIGNIHPNSMQFPNMAINANSSMANPSMGYQYAPPIPRKPKSNIQPSQ</sequence>
<gene>
    <name evidence="2" type="ORF">ROZALSC1DRAFT_24279</name>
</gene>
<dbReference type="SUPFAM" id="SSF54277">
    <property type="entry name" value="CAD &amp; PB1 domains"/>
    <property type="match status" value="1"/>
</dbReference>
<proteinExistence type="predicted"/>
<protein>
    <recommendedName>
        <fullName evidence="4">PB1 domain-containing protein</fullName>
    </recommendedName>
</protein>
<dbReference type="Proteomes" id="UP000281549">
    <property type="component" value="Unassembled WGS sequence"/>
</dbReference>
<dbReference type="AlphaFoldDB" id="A0A4P9YDY2"/>
<dbReference type="EMBL" id="ML005877">
    <property type="protein sequence ID" value="RKP17364.1"/>
    <property type="molecule type" value="Genomic_DNA"/>
</dbReference>
<reference evidence="3" key="1">
    <citation type="journal article" date="2018" name="Nat. Microbiol.">
        <title>Leveraging single-cell genomics to expand the fungal tree of life.</title>
        <authorList>
            <person name="Ahrendt S.R."/>
            <person name="Quandt C.A."/>
            <person name="Ciobanu D."/>
            <person name="Clum A."/>
            <person name="Salamov A."/>
            <person name="Andreopoulos B."/>
            <person name="Cheng J.F."/>
            <person name="Woyke T."/>
            <person name="Pelin A."/>
            <person name="Henrissat B."/>
            <person name="Reynolds N.K."/>
            <person name="Benny G.L."/>
            <person name="Smith M.E."/>
            <person name="James T.Y."/>
            <person name="Grigoriev I.V."/>
        </authorList>
    </citation>
    <scope>NUCLEOTIDE SEQUENCE [LARGE SCALE GENOMIC DNA]</scope>
    <source>
        <strain evidence="3">CSF55</strain>
    </source>
</reference>
<evidence type="ECO:0000313" key="2">
    <source>
        <dbReference type="EMBL" id="RKP17364.1"/>
    </source>
</evidence>
<dbReference type="Gene3D" id="3.10.20.90">
    <property type="entry name" value="Phosphatidylinositol 3-kinase Catalytic Subunit, Chain A, domain 1"/>
    <property type="match status" value="1"/>
</dbReference>
<evidence type="ECO:0008006" key="4">
    <source>
        <dbReference type="Google" id="ProtNLM"/>
    </source>
</evidence>
<evidence type="ECO:0000313" key="3">
    <source>
        <dbReference type="Proteomes" id="UP000281549"/>
    </source>
</evidence>
<feature type="region of interest" description="Disordered" evidence="1">
    <location>
        <begin position="260"/>
        <end position="282"/>
    </location>
</feature>